<dbReference type="Proteomes" id="UP001566204">
    <property type="component" value="Unassembled WGS sequence"/>
</dbReference>
<dbReference type="Pfam" id="PF00534">
    <property type="entry name" value="Glycos_transf_1"/>
    <property type="match status" value="1"/>
</dbReference>
<dbReference type="STRING" id="1123265.GCA_000686625_00250"/>
<keyword evidence="4" id="KW-0328">Glycosyltransferase</keyword>
<evidence type="ECO:0000259" key="1">
    <source>
        <dbReference type="Pfam" id="PF00534"/>
    </source>
</evidence>
<dbReference type="AlphaFoldDB" id="A0A4U9W4U7"/>
<keyword evidence="6" id="KW-1185">Reference proteome</keyword>
<reference evidence="3 6" key="2">
    <citation type="submission" date="2024-06" db="EMBL/GenBank/DDBJ databases">
        <title>Soil Sphingobacterium thalpophilum.</title>
        <authorList>
            <person name="Yang J."/>
            <person name="Li J."/>
        </authorList>
    </citation>
    <scope>NUCLEOTIDE SEQUENCE [LARGE SCALE GENOMIC DNA]</scope>
    <source>
        <strain evidence="3 6">22g91tb</strain>
    </source>
</reference>
<dbReference type="PANTHER" id="PTHR45947:SF3">
    <property type="entry name" value="SULFOQUINOVOSYL TRANSFERASE SQD2"/>
    <property type="match status" value="1"/>
</dbReference>
<protein>
    <submittedName>
        <fullName evidence="4">GDP-mannose-dependent alpha-(1-6)-phosphatidylinositol monomannoside mannosyltransferase</fullName>
        <ecNumber evidence="4">2.4.1.57</ecNumber>
    </submittedName>
    <submittedName>
        <fullName evidence="3">Glycosyltransferase family 4 protein</fullName>
        <ecNumber evidence="3">2.4.-.-</ecNumber>
    </submittedName>
</protein>
<gene>
    <name evidence="4" type="primary">pimB</name>
    <name evidence="3" type="ORF">ABTW24_06915</name>
    <name evidence="4" type="ORF">NCTC11429_04913</name>
</gene>
<dbReference type="PANTHER" id="PTHR45947">
    <property type="entry name" value="SULFOQUINOVOSYL TRANSFERASE SQD2"/>
    <property type="match status" value="1"/>
</dbReference>
<dbReference type="Gene3D" id="3.40.50.2000">
    <property type="entry name" value="Glycogen Phosphorylase B"/>
    <property type="match status" value="2"/>
</dbReference>
<dbReference type="InterPro" id="IPR001296">
    <property type="entry name" value="Glyco_trans_1"/>
</dbReference>
<dbReference type="EC" id="2.4.1.57" evidence="4"/>
<sequence>MQPSEIEILFVSHKYPPTVGGMEKQSFELINGVAHYLKVHTLLYTGGENILRFFFLLNRRIMEKIKAHPRIRVIHFNDGLIASLATFHTGYAHLKKVVTIHGLDIVFPLPYFKRHIVPRFNTFERVIAVSEATADAARSAGIDPSRVTVIPNGVDPVSHQNERPTTSLPDVPYFITLGRPVKRKGFSWLMKEVVPFVKGDFKLLMLGPFDSKPRWKERLLSFLPSSLFQLITLFLGYPTDQQAIRKLLQAHPDKVQHLGKVPTEELMRLLAQAEAFLMPNIKVAGDMEGFGLVCLEASTAGALVVAAELEGITSAICKDKNGILLPSQDAAAWICQLQAILDSPDRHRQLGAAFREYTLKHYSWDIMARSYSQEFIDLCAETDSHRPLSAALQVQ</sequence>
<proteinExistence type="predicted"/>
<dbReference type="CDD" id="cd03801">
    <property type="entry name" value="GT4_PimA-like"/>
    <property type="match status" value="1"/>
</dbReference>
<name>A0A4U9W4U7_9SPHI</name>
<dbReference type="InterPro" id="IPR050194">
    <property type="entry name" value="Glycosyltransferase_grp1"/>
</dbReference>
<feature type="domain" description="Glycosyltransferase subfamily 4-like N-terminal" evidence="2">
    <location>
        <begin position="37"/>
        <end position="156"/>
    </location>
</feature>
<dbReference type="RefSeq" id="WP_051606458.1">
    <property type="nucleotide sequence ID" value="NZ_CP141191.1"/>
</dbReference>
<dbReference type="Proteomes" id="UP000308196">
    <property type="component" value="Chromosome"/>
</dbReference>
<dbReference type="GeneID" id="78465476"/>
<dbReference type="SUPFAM" id="SSF53756">
    <property type="entry name" value="UDP-Glycosyltransferase/glycogen phosphorylase"/>
    <property type="match status" value="1"/>
</dbReference>
<organism evidence="4 5">
    <name type="scientific">Sphingobacterium thalpophilum</name>
    <dbReference type="NCBI Taxonomy" id="259"/>
    <lineage>
        <taxon>Bacteria</taxon>
        <taxon>Pseudomonadati</taxon>
        <taxon>Bacteroidota</taxon>
        <taxon>Sphingobacteriia</taxon>
        <taxon>Sphingobacteriales</taxon>
        <taxon>Sphingobacteriaceae</taxon>
        <taxon>Sphingobacterium</taxon>
    </lineage>
</organism>
<evidence type="ECO:0000259" key="2">
    <source>
        <dbReference type="Pfam" id="PF13439"/>
    </source>
</evidence>
<keyword evidence="4" id="KW-0808">Transferase</keyword>
<evidence type="ECO:0000313" key="5">
    <source>
        <dbReference type="Proteomes" id="UP000308196"/>
    </source>
</evidence>
<evidence type="ECO:0000313" key="3">
    <source>
        <dbReference type="EMBL" id="MEZ0451320.1"/>
    </source>
</evidence>
<accession>A0A4U9W4U7</accession>
<dbReference type="EC" id="2.4.-.-" evidence="3"/>
<reference evidence="4 5" key="1">
    <citation type="submission" date="2019-05" db="EMBL/GenBank/DDBJ databases">
        <authorList>
            <consortium name="Pathogen Informatics"/>
        </authorList>
    </citation>
    <scope>NUCLEOTIDE SEQUENCE [LARGE SCALE GENOMIC DNA]</scope>
    <source>
        <strain evidence="4 5">NCTC11429</strain>
    </source>
</reference>
<dbReference type="EMBL" id="LR590484">
    <property type="protein sequence ID" value="VTR53792.1"/>
    <property type="molecule type" value="Genomic_DNA"/>
</dbReference>
<dbReference type="KEGG" id="stha:NCTC11429_04913"/>
<feature type="domain" description="Glycosyl transferase family 1" evidence="1">
    <location>
        <begin position="170"/>
        <end position="354"/>
    </location>
</feature>
<dbReference type="EMBL" id="JBEOQB010000002">
    <property type="protein sequence ID" value="MEZ0451320.1"/>
    <property type="molecule type" value="Genomic_DNA"/>
</dbReference>
<evidence type="ECO:0000313" key="4">
    <source>
        <dbReference type="EMBL" id="VTR53792.1"/>
    </source>
</evidence>
<evidence type="ECO:0000313" key="6">
    <source>
        <dbReference type="Proteomes" id="UP001566204"/>
    </source>
</evidence>
<dbReference type="Pfam" id="PF13439">
    <property type="entry name" value="Glyco_transf_4"/>
    <property type="match status" value="1"/>
</dbReference>
<dbReference type="GO" id="GO:0016757">
    <property type="term" value="F:glycosyltransferase activity"/>
    <property type="evidence" value="ECO:0007669"/>
    <property type="project" value="UniProtKB-KW"/>
</dbReference>
<dbReference type="InterPro" id="IPR028098">
    <property type="entry name" value="Glyco_trans_4-like_N"/>
</dbReference>